<name>A0AAE7TL09_9BRAD</name>
<keyword evidence="1 2" id="KW-0238">DNA-binding</keyword>
<dbReference type="PANTHER" id="PTHR12558">
    <property type="entry name" value="CELL DIVISION CYCLE 16,23,27"/>
    <property type="match status" value="1"/>
</dbReference>
<evidence type="ECO:0000259" key="3">
    <source>
        <dbReference type="PROSITE" id="PS51755"/>
    </source>
</evidence>
<dbReference type="Pfam" id="PF00486">
    <property type="entry name" value="Trans_reg_C"/>
    <property type="match status" value="1"/>
</dbReference>
<dbReference type="GO" id="GO:0003677">
    <property type="term" value="F:DNA binding"/>
    <property type="evidence" value="ECO:0007669"/>
    <property type="project" value="UniProtKB-UniRule"/>
</dbReference>
<evidence type="ECO:0000256" key="2">
    <source>
        <dbReference type="PROSITE-ProRule" id="PRU01091"/>
    </source>
</evidence>
<dbReference type="InterPro" id="IPR019734">
    <property type="entry name" value="TPR_rpt"/>
</dbReference>
<accession>A0AAE7TL09</accession>
<dbReference type="PANTHER" id="PTHR12558:SF33">
    <property type="entry name" value="BLL7664 PROTEIN"/>
    <property type="match status" value="1"/>
</dbReference>
<evidence type="ECO:0000313" key="4">
    <source>
        <dbReference type="EMBL" id="QOZ71904.1"/>
    </source>
</evidence>
<dbReference type="PROSITE" id="PS51755">
    <property type="entry name" value="OMPR_PHOB"/>
    <property type="match status" value="1"/>
</dbReference>
<dbReference type="Gene3D" id="1.25.40.10">
    <property type="entry name" value="Tetratricopeptide repeat domain"/>
    <property type="match status" value="1"/>
</dbReference>
<feature type="domain" description="OmpR/PhoB-type" evidence="3">
    <location>
        <begin position="3"/>
        <end position="101"/>
    </location>
</feature>
<dbReference type="GO" id="GO:0006355">
    <property type="term" value="P:regulation of DNA-templated transcription"/>
    <property type="evidence" value="ECO:0007669"/>
    <property type="project" value="InterPro"/>
</dbReference>
<dbReference type="KEGG" id="barh:WN72_40680"/>
<protein>
    <submittedName>
        <fullName evidence="4">Tetratricopeptide repeat protein</fullName>
    </submittedName>
</protein>
<dbReference type="Gene3D" id="3.40.50.10070">
    <property type="entry name" value="TolB, N-terminal domain"/>
    <property type="match status" value="1"/>
</dbReference>
<proteinExistence type="predicted"/>
<dbReference type="InterPro" id="IPR011990">
    <property type="entry name" value="TPR-like_helical_dom_sf"/>
</dbReference>
<dbReference type="SUPFAM" id="SSF48452">
    <property type="entry name" value="TPR-like"/>
    <property type="match status" value="1"/>
</dbReference>
<dbReference type="SMART" id="SM00862">
    <property type="entry name" value="Trans_reg_C"/>
    <property type="match status" value="1"/>
</dbReference>
<dbReference type="Pfam" id="PF13181">
    <property type="entry name" value="TPR_8"/>
    <property type="match status" value="1"/>
</dbReference>
<dbReference type="SUPFAM" id="SSF46894">
    <property type="entry name" value="C-terminal effector domain of the bipartite response regulators"/>
    <property type="match status" value="1"/>
</dbReference>
<dbReference type="InterPro" id="IPR016032">
    <property type="entry name" value="Sig_transdc_resp-reg_C-effctor"/>
</dbReference>
<dbReference type="Proteomes" id="UP000594015">
    <property type="component" value="Chromosome"/>
</dbReference>
<dbReference type="SUPFAM" id="SSF52964">
    <property type="entry name" value="TolB, N-terminal domain"/>
    <property type="match status" value="1"/>
</dbReference>
<evidence type="ECO:0000313" key="5">
    <source>
        <dbReference type="Proteomes" id="UP000594015"/>
    </source>
</evidence>
<sequence length="519" mass="56816">MMTTNYRFGSFRLDEAAEALFRGTEVTGLGRRPVALLRVLVQQAGAPVSKDALIAAAWNGLAVEESNLPVQIAALRRVLAEEPGGETWIETLPRRGYRFAGPSVAVEDGPERLAAAAAAQVATRPSGDQPSIAVLPFVEFSCNPNQQHFGDAIANDIITALTRFRWFFVVARQSSFAFRDSTIDVREIANRLGVRYVLEGSHRQAGQRMRITAQLIDATSGSHIWADRYERDVADIFAIQDAIADNVVGAIEPELLKTESRQHAMQTGGMTAWDLVRRGVWYFHHIAPETHAEARDLFRAAAKLEPRSPDPYIWLARVSGGIALWGWSEDPEPVCQEGLAAALTAINLDEKNPYAHYGLAITSCGANRLEQAERAAEKAIELSPSFALAYLVQGMARLYLGKAAEAKAALKNGLRLNSHDPHNFVWFDLLALAHLFTGETAQAVEAATQALKIRPAAQLTLQVMAVCEAASGRMDEARQYLVAEQTSAQSAAIIGHLRARNPLWREQIDGLLRQASGRP</sequence>
<gene>
    <name evidence="4" type="ORF">WN72_40680</name>
</gene>
<dbReference type="InterPro" id="IPR036388">
    <property type="entry name" value="WH-like_DNA-bd_sf"/>
</dbReference>
<feature type="DNA-binding region" description="OmpR/PhoB-type" evidence="2">
    <location>
        <begin position="3"/>
        <end position="101"/>
    </location>
</feature>
<dbReference type="SMART" id="SM00028">
    <property type="entry name" value="TPR"/>
    <property type="match status" value="3"/>
</dbReference>
<dbReference type="CDD" id="cd00383">
    <property type="entry name" value="trans_reg_C"/>
    <property type="match status" value="1"/>
</dbReference>
<dbReference type="EMBL" id="CP030050">
    <property type="protein sequence ID" value="QOZ71904.1"/>
    <property type="molecule type" value="Genomic_DNA"/>
</dbReference>
<dbReference type="GO" id="GO:0000160">
    <property type="term" value="P:phosphorelay signal transduction system"/>
    <property type="evidence" value="ECO:0007669"/>
    <property type="project" value="InterPro"/>
</dbReference>
<dbReference type="Gene3D" id="1.10.10.10">
    <property type="entry name" value="Winged helix-like DNA-binding domain superfamily/Winged helix DNA-binding domain"/>
    <property type="match status" value="1"/>
</dbReference>
<reference evidence="4 5" key="1">
    <citation type="submission" date="2018-06" db="EMBL/GenBank/DDBJ databases">
        <title>Comparative genomics of Bradyrhizobium nodulating Arachidis hypogaea.</title>
        <authorList>
            <person name="Li Y."/>
        </authorList>
    </citation>
    <scope>NUCLEOTIDE SEQUENCE [LARGE SCALE GENOMIC DNA]</scope>
    <source>
        <strain evidence="4 5">CCBAU 051107</strain>
    </source>
</reference>
<evidence type="ECO:0000256" key="1">
    <source>
        <dbReference type="ARBA" id="ARBA00023125"/>
    </source>
</evidence>
<dbReference type="AlphaFoldDB" id="A0AAE7TL09"/>
<organism evidence="4 5">
    <name type="scientific">Bradyrhizobium arachidis</name>
    <dbReference type="NCBI Taxonomy" id="858423"/>
    <lineage>
        <taxon>Bacteria</taxon>
        <taxon>Pseudomonadati</taxon>
        <taxon>Pseudomonadota</taxon>
        <taxon>Alphaproteobacteria</taxon>
        <taxon>Hyphomicrobiales</taxon>
        <taxon>Nitrobacteraceae</taxon>
        <taxon>Bradyrhizobium</taxon>
    </lineage>
</organism>
<dbReference type="InterPro" id="IPR001867">
    <property type="entry name" value="OmpR/PhoB-type_DNA-bd"/>
</dbReference>